<feature type="domain" description="14-3-3" evidence="2">
    <location>
        <begin position="1"/>
        <end position="214"/>
    </location>
</feature>
<protein>
    <submittedName>
        <fullName evidence="3">14-3-3 domain-containing protein</fullName>
    </submittedName>
</protein>
<organism evidence="3 4">
    <name type="scientific">Aspergillus lucknowensis</name>
    <dbReference type="NCBI Taxonomy" id="176173"/>
    <lineage>
        <taxon>Eukaryota</taxon>
        <taxon>Fungi</taxon>
        <taxon>Dikarya</taxon>
        <taxon>Ascomycota</taxon>
        <taxon>Pezizomycotina</taxon>
        <taxon>Eurotiomycetes</taxon>
        <taxon>Eurotiomycetidae</taxon>
        <taxon>Eurotiales</taxon>
        <taxon>Aspergillaceae</taxon>
        <taxon>Aspergillus</taxon>
        <taxon>Aspergillus subgen. Nidulantes</taxon>
    </lineage>
</organism>
<dbReference type="RefSeq" id="XP_070885644.1">
    <property type="nucleotide sequence ID" value="XM_071029225.1"/>
</dbReference>
<evidence type="ECO:0000313" key="3">
    <source>
        <dbReference type="EMBL" id="KAL2866665.1"/>
    </source>
</evidence>
<sequence>MAENVKVLSFSDIGLQGESQSFLFVAYKNVSWRIIALVEPKENIPTNKNQTTFFDKCSRKIETDLAQVRSDLVKVLDNRQTLLMQSDLLETFCHMLEGDSHHNLARITTEEEERKAAINSSHQAYKLAMDSAEQSLVPTHPIRLGLALNYSVFVDEMLNSRDQACHVAKSSFDNAISGSSETIEAELEALGEESRKDAVLILGLLRDNLTAWDS</sequence>
<evidence type="ECO:0000256" key="1">
    <source>
        <dbReference type="ARBA" id="ARBA00006141"/>
    </source>
</evidence>
<dbReference type="InterPro" id="IPR036815">
    <property type="entry name" value="14-3-3_dom_sf"/>
</dbReference>
<dbReference type="Pfam" id="PF00244">
    <property type="entry name" value="14-3-3"/>
    <property type="match status" value="1"/>
</dbReference>
<name>A0ABR4LQ47_9EURO</name>
<reference evidence="3 4" key="1">
    <citation type="submission" date="2024-07" db="EMBL/GenBank/DDBJ databases">
        <title>Section-level genome sequencing and comparative genomics of Aspergillus sections Usti and Cavernicolus.</title>
        <authorList>
            <consortium name="Lawrence Berkeley National Laboratory"/>
            <person name="Nybo J.L."/>
            <person name="Vesth T.C."/>
            <person name="Theobald S."/>
            <person name="Frisvad J.C."/>
            <person name="Larsen T.O."/>
            <person name="Kjaerboelling I."/>
            <person name="Rothschild-Mancinelli K."/>
            <person name="Lyhne E.K."/>
            <person name="Kogle M.E."/>
            <person name="Barry K."/>
            <person name="Clum A."/>
            <person name="Na H."/>
            <person name="Ledsgaard L."/>
            <person name="Lin J."/>
            <person name="Lipzen A."/>
            <person name="Kuo A."/>
            <person name="Riley R."/>
            <person name="Mondo S."/>
            <person name="Labutti K."/>
            <person name="Haridas S."/>
            <person name="Pangalinan J."/>
            <person name="Salamov A.A."/>
            <person name="Simmons B.A."/>
            <person name="Magnuson J.K."/>
            <person name="Chen J."/>
            <person name="Drula E."/>
            <person name="Henrissat B."/>
            <person name="Wiebenga A."/>
            <person name="Lubbers R.J."/>
            <person name="Gomes A.C."/>
            <person name="Macurrencykelacurrency M.R."/>
            <person name="Stajich J."/>
            <person name="Grigoriev I.V."/>
            <person name="Mortensen U.H."/>
            <person name="De Vries R.P."/>
            <person name="Baker S.E."/>
            <person name="Andersen M.R."/>
        </authorList>
    </citation>
    <scope>NUCLEOTIDE SEQUENCE [LARGE SCALE GENOMIC DNA]</scope>
    <source>
        <strain evidence="3 4">CBS 449.75</strain>
    </source>
</reference>
<dbReference type="Proteomes" id="UP001610432">
    <property type="component" value="Unassembled WGS sequence"/>
</dbReference>
<dbReference type="PIRSF" id="PIRSF000868">
    <property type="entry name" value="14-3-3"/>
    <property type="match status" value="1"/>
</dbReference>
<comment type="similarity">
    <text evidence="1">Belongs to the 14-3-3 family.</text>
</comment>
<gene>
    <name evidence="3" type="ORF">BJX67DRAFT_354523</name>
</gene>
<evidence type="ECO:0000259" key="2">
    <source>
        <dbReference type="SMART" id="SM00101"/>
    </source>
</evidence>
<dbReference type="PANTHER" id="PTHR18860">
    <property type="entry name" value="14-3-3 PROTEIN"/>
    <property type="match status" value="1"/>
</dbReference>
<dbReference type="PROSITE" id="PS01255">
    <property type="entry name" value="FETUIN_2"/>
    <property type="match status" value="1"/>
</dbReference>
<keyword evidence="4" id="KW-1185">Reference proteome</keyword>
<evidence type="ECO:0000313" key="4">
    <source>
        <dbReference type="Proteomes" id="UP001610432"/>
    </source>
</evidence>
<dbReference type="PRINTS" id="PR00305">
    <property type="entry name" value="1433ZETA"/>
</dbReference>
<comment type="caution">
    <text evidence="3">The sequence shown here is derived from an EMBL/GenBank/DDBJ whole genome shotgun (WGS) entry which is preliminary data.</text>
</comment>
<accession>A0ABR4LQ47</accession>
<dbReference type="InterPro" id="IPR000308">
    <property type="entry name" value="14-3-3"/>
</dbReference>
<dbReference type="InterPro" id="IPR001363">
    <property type="entry name" value="Prot_inh_fetuin_CS"/>
</dbReference>
<proteinExistence type="inferred from homology"/>
<dbReference type="EMBL" id="JBFXLQ010000023">
    <property type="protein sequence ID" value="KAL2866665.1"/>
    <property type="molecule type" value="Genomic_DNA"/>
</dbReference>
<dbReference type="Gene3D" id="1.20.190.20">
    <property type="entry name" value="14-3-3 domain"/>
    <property type="match status" value="1"/>
</dbReference>
<dbReference type="GeneID" id="98144297"/>
<dbReference type="SUPFAM" id="SSF48445">
    <property type="entry name" value="14-3-3 protein"/>
    <property type="match status" value="1"/>
</dbReference>
<dbReference type="SMART" id="SM00101">
    <property type="entry name" value="14_3_3"/>
    <property type="match status" value="1"/>
</dbReference>
<dbReference type="InterPro" id="IPR023410">
    <property type="entry name" value="14-3-3_domain"/>
</dbReference>